<organism evidence="2 3">
    <name type="scientific">Rubroshorea leprosula</name>
    <dbReference type="NCBI Taxonomy" id="152421"/>
    <lineage>
        <taxon>Eukaryota</taxon>
        <taxon>Viridiplantae</taxon>
        <taxon>Streptophyta</taxon>
        <taxon>Embryophyta</taxon>
        <taxon>Tracheophyta</taxon>
        <taxon>Spermatophyta</taxon>
        <taxon>Magnoliopsida</taxon>
        <taxon>eudicotyledons</taxon>
        <taxon>Gunneridae</taxon>
        <taxon>Pentapetalae</taxon>
        <taxon>rosids</taxon>
        <taxon>malvids</taxon>
        <taxon>Malvales</taxon>
        <taxon>Dipterocarpaceae</taxon>
        <taxon>Rubroshorea</taxon>
    </lineage>
</organism>
<dbReference type="EMBL" id="BPVZ01000032">
    <property type="protein sequence ID" value="GKV10461.1"/>
    <property type="molecule type" value="Genomic_DNA"/>
</dbReference>
<feature type="region of interest" description="Disordered" evidence="1">
    <location>
        <begin position="135"/>
        <end position="176"/>
    </location>
</feature>
<gene>
    <name evidence="2" type="ORF">SLEP1_g21818</name>
</gene>
<accession>A0AAV5JCN1</accession>
<evidence type="ECO:0000256" key="1">
    <source>
        <dbReference type="SAM" id="MobiDB-lite"/>
    </source>
</evidence>
<feature type="compositionally biased region" description="Basic and acidic residues" evidence="1">
    <location>
        <begin position="135"/>
        <end position="153"/>
    </location>
</feature>
<evidence type="ECO:0000313" key="2">
    <source>
        <dbReference type="EMBL" id="GKV10461.1"/>
    </source>
</evidence>
<dbReference type="Gene3D" id="3.40.30.10">
    <property type="entry name" value="Glutaredoxin"/>
    <property type="match status" value="1"/>
</dbReference>
<dbReference type="Proteomes" id="UP001054252">
    <property type="component" value="Unassembled WGS sequence"/>
</dbReference>
<dbReference type="AlphaFoldDB" id="A0AAV5JCN1"/>
<dbReference type="SUPFAM" id="SSF52833">
    <property type="entry name" value="Thioredoxin-like"/>
    <property type="match status" value="1"/>
</dbReference>
<feature type="compositionally biased region" description="Low complexity" evidence="1">
    <location>
        <begin position="159"/>
        <end position="169"/>
    </location>
</feature>
<comment type="caution">
    <text evidence="2">The sequence shown here is derived from an EMBL/GenBank/DDBJ whole genome shotgun (WGS) entry which is preliminary data.</text>
</comment>
<dbReference type="InterPro" id="IPR036249">
    <property type="entry name" value="Thioredoxin-like_sf"/>
</dbReference>
<proteinExistence type="predicted"/>
<evidence type="ECO:0008006" key="4">
    <source>
        <dbReference type="Google" id="ProtNLM"/>
    </source>
</evidence>
<protein>
    <recommendedName>
        <fullName evidence="4">Diacylglycerol O-acyltransferase 3, cytosolic</fullName>
    </recommendedName>
</protein>
<name>A0AAV5JCN1_9ROSI</name>
<dbReference type="CDD" id="cd02980">
    <property type="entry name" value="TRX_Fd_family"/>
    <property type="match status" value="1"/>
</dbReference>
<evidence type="ECO:0000313" key="3">
    <source>
        <dbReference type="Proteomes" id="UP001054252"/>
    </source>
</evidence>
<keyword evidence="3" id="KW-1185">Reference proteome</keyword>
<reference evidence="2 3" key="1">
    <citation type="journal article" date="2021" name="Commun. Biol.">
        <title>The genome of Shorea leprosula (Dipterocarpaceae) highlights the ecological relevance of drought in aseasonal tropical rainforests.</title>
        <authorList>
            <person name="Ng K.K.S."/>
            <person name="Kobayashi M.J."/>
            <person name="Fawcett J.A."/>
            <person name="Hatakeyama M."/>
            <person name="Paape T."/>
            <person name="Ng C.H."/>
            <person name="Ang C.C."/>
            <person name="Tnah L.H."/>
            <person name="Lee C.T."/>
            <person name="Nishiyama T."/>
            <person name="Sese J."/>
            <person name="O'Brien M.J."/>
            <person name="Copetti D."/>
            <person name="Mohd Noor M.I."/>
            <person name="Ong R.C."/>
            <person name="Putra M."/>
            <person name="Sireger I.Z."/>
            <person name="Indrioko S."/>
            <person name="Kosugi Y."/>
            <person name="Izuno A."/>
            <person name="Isagi Y."/>
            <person name="Lee S.L."/>
            <person name="Shimizu K.K."/>
        </authorList>
    </citation>
    <scope>NUCLEOTIDE SEQUENCE [LARGE SCALE GENOMIC DNA]</scope>
    <source>
        <strain evidence="2">214</strain>
    </source>
</reference>
<sequence length="371" mass="40222">MEASRVVLRQILCVSGSVVDSHSRSSFSSSSSSSLKFETLSFSGKVKLRSDGFRDKGHMMYYNGSSRCGEKKEIKRKLKLLKGLSKDLSMFSNLGFAEDPQIQSSLVREDKGKIVKEATEVLLNQLEQLKAEEKELKRKRKEERAKLKEERKKTMVVCESSSSSSSSESSDGECSEVIDMSQLRNEESIAQPVLDESIPVIEAATTSILPILLPQEESVTKESGFEDGSHRNYEGQCWTAGPSASSCSNGSGVSYDEGSRSVRGASMKRIEVCMGKKCSKSGGAALLQEFERVVGVEGAVVGCKCLGKCRDGPNVRVLNSIDGIENEETDVSVRSMANNPLCLGVGLEDVQVIVANLFGKDGEALELSPAS</sequence>